<name>A0ABD5NFT0_9EURY</name>
<evidence type="ECO:0000313" key="3">
    <source>
        <dbReference type="EMBL" id="MFC3478076.1"/>
    </source>
</evidence>
<keyword evidence="4" id="KW-1185">Reference proteome</keyword>
<feature type="region of interest" description="Disordered" evidence="1">
    <location>
        <begin position="1"/>
        <end position="30"/>
    </location>
</feature>
<reference evidence="3 4" key="1">
    <citation type="journal article" date="2019" name="Int. J. Syst. Evol. Microbiol.">
        <title>The Global Catalogue of Microorganisms (GCM) 10K type strain sequencing project: providing services to taxonomists for standard genome sequencing and annotation.</title>
        <authorList>
            <consortium name="The Broad Institute Genomics Platform"/>
            <consortium name="The Broad Institute Genome Sequencing Center for Infectious Disease"/>
            <person name="Wu L."/>
            <person name="Ma J."/>
        </authorList>
    </citation>
    <scope>NUCLEOTIDE SEQUENCE [LARGE SCALE GENOMIC DNA]</scope>
    <source>
        <strain evidence="3 4">CGMCC 1.12562</strain>
    </source>
</reference>
<dbReference type="InterPro" id="IPR055995">
    <property type="entry name" value="DUF7573"/>
</dbReference>
<dbReference type="AlphaFoldDB" id="A0ABD5NFT0"/>
<proteinExistence type="predicted"/>
<sequence>MSDDATLDAFGDRAAESNDDGERTDPAPVTSSWRADAACSACGESAARRWTADGERVCADCVPWTTTGSEACDQ</sequence>
<organism evidence="3 4">
    <name type="scientific">Halobacterium litoreum</name>
    <dbReference type="NCBI Taxonomy" id="2039234"/>
    <lineage>
        <taxon>Archaea</taxon>
        <taxon>Methanobacteriati</taxon>
        <taxon>Methanobacteriota</taxon>
        <taxon>Stenosarchaea group</taxon>
        <taxon>Halobacteria</taxon>
        <taxon>Halobacteriales</taxon>
        <taxon>Halobacteriaceae</taxon>
        <taxon>Halobacterium</taxon>
    </lineage>
</organism>
<dbReference type="Pfam" id="PF24458">
    <property type="entry name" value="DUF7573"/>
    <property type="match status" value="1"/>
</dbReference>
<feature type="compositionally biased region" description="Basic and acidic residues" evidence="1">
    <location>
        <begin position="10"/>
        <end position="25"/>
    </location>
</feature>
<dbReference type="RefSeq" id="WP_232570806.1">
    <property type="nucleotide sequence ID" value="NZ_CP089466.1"/>
</dbReference>
<protein>
    <recommendedName>
        <fullName evidence="2">DUF7573 domain-containing protein</fullName>
    </recommendedName>
</protein>
<evidence type="ECO:0000259" key="2">
    <source>
        <dbReference type="Pfam" id="PF24458"/>
    </source>
</evidence>
<dbReference type="EMBL" id="JBHRWN010000002">
    <property type="protein sequence ID" value="MFC3478076.1"/>
    <property type="molecule type" value="Genomic_DNA"/>
</dbReference>
<dbReference type="Proteomes" id="UP001595660">
    <property type="component" value="Unassembled WGS sequence"/>
</dbReference>
<gene>
    <name evidence="3" type="ORF">ACFOKC_10115</name>
</gene>
<comment type="caution">
    <text evidence="3">The sequence shown here is derived from an EMBL/GenBank/DDBJ whole genome shotgun (WGS) entry which is preliminary data.</text>
</comment>
<evidence type="ECO:0000313" key="4">
    <source>
        <dbReference type="Proteomes" id="UP001595660"/>
    </source>
</evidence>
<feature type="domain" description="DUF7573" evidence="2">
    <location>
        <begin position="29"/>
        <end position="64"/>
    </location>
</feature>
<dbReference type="GeneID" id="69118922"/>
<accession>A0ABD5NFT0</accession>
<evidence type="ECO:0000256" key="1">
    <source>
        <dbReference type="SAM" id="MobiDB-lite"/>
    </source>
</evidence>